<dbReference type="SMART" id="SM00342">
    <property type="entry name" value="HTH_ARAC"/>
    <property type="match status" value="1"/>
</dbReference>
<dbReference type="InterPro" id="IPR018060">
    <property type="entry name" value="HTH_AraC"/>
</dbReference>
<dbReference type="PROSITE" id="PS01124">
    <property type="entry name" value="HTH_ARAC_FAMILY_2"/>
    <property type="match status" value="1"/>
</dbReference>
<dbReference type="InterPro" id="IPR009057">
    <property type="entry name" value="Homeodomain-like_sf"/>
</dbReference>
<evidence type="ECO:0000259" key="4">
    <source>
        <dbReference type="PROSITE" id="PS01124"/>
    </source>
</evidence>
<gene>
    <name evidence="5" type="ORF">DBZ36_14355</name>
</gene>
<dbReference type="GO" id="GO:0043565">
    <property type="term" value="F:sequence-specific DNA binding"/>
    <property type="evidence" value="ECO:0007669"/>
    <property type="project" value="InterPro"/>
</dbReference>
<dbReference type="RefSeq" id="WP_120355653.1">
    <property type="nucleotide sequence ID" value="NZ_RAQO01000008.1"/>
</dbReference>
<dbReference type="PANTHER" id="PTHR43280:SF28">
    <property type="entry name" value="HTH-TYPE TRANSCRIPTIONAL ACTIVATOR RHAS"/>
    <property type="match status" value="1"/>
</dbReference>
<evidence type="ECO:0000313" key="5">
    <source>
        <dbReference type="EMBL" id="RKF15567.1"/>
    </source>
</evidence>
<evidence type="ECO:0000313" key="6">
    <source>
        <dbReference type="Proteomes" id="UP000286482"/>
    </source>
</evidence>
<name>A0A420E889_9ALTE</name>
<dbReference type="Proteomes" id="UP000286482">
    <property type="component" value="Unassembled WGS sequence"/>
</dbReference>
<keyword evidence="3" id="KW-0804">Transcription</keyword>
<dbReference type="AlphaFoldDB" id="A0A420E889"/>
<evidence type="ECO:0000256" key="2">
    <source>
        <dbReference type="ARBA" id="ARBA00023125"/>
    </source>
</evidence>
<keyword evidence="1" id="KW-0805">Transcription regulation</keyword>
<dbReference type="GO" id="GO:0003700">
    <property type="term" value="F:DNA-binding transcription factor activity"/>
    <property type="evidence" value="ECO:0007669"/>
    <property type="project" value="InterPro"/>
</dbReference>
<dbReference type="PANTHER" id="PTHR43280">
    <property type="entry name" value="ARAC-FAMILY TRANSCRIPTIONAL REGULATOR"/>
    <property type="match status" value="1"/>
</dbReference>
<keyword evidence="2" id="KW-0238">DNA-binding</keyword>
<dbReference type="Gene3D" id="2.60.120.10">
    <property type="entry name" value="Jelly Rolls"/>
    <property type="match status" value="1"/>
</dbReference>
<sequence>MNQLNFENISLTPGQNFGLRFYQLEPSAALAAKNHFHSMFELMLFERFDGIVEIEGEVFSLESNSLLYVPSLMAHQLTSIASPQRFFLFQYHRSFYQSASITSPQQPLNIPFVSKLGPSEFGRVRDLLNWSHDLQKDEDLMLKNSLLGSLLTFVRLKQEHLQQDFKQASKQLQNIAILRPLLQKWEAGKSLGISLDQAAGICQMSRSHFSRNFKQQLGQNFSHYLLKQKLSHAIHLLLQTGDSISEIAYRCEFTDTAYFCAKFKQGIGQSPGQFRRTMTSGKQFISHHDYKN</sequence>
<dbReference type="EMBL" id="RAQO01000008">
    <property type="protein sequence ID" value="RKF15567.1"/>
    <property type="molecule type" value="Genomic_DNA"/>
</dbReference>
<dbReference type="Pfam" id="PF12833">
    <property type="entry name" value="HTH_18"/>
    <property type="match status" value="1"/>
</dbReference>
<dbReference type="SUPFAM" id="SSF46689">
    <property type="entry name" value="Homeodomain-like"/>
    <property type="match status" value="2"/>
</dbReference>
<dbReference type="SUPFAM" id="SSF51182">
    <property type="entry name" value="RmlC-like cupins"/>
    <property type="match status" value="1"/>
</dbReference>
<dbReference type="Gene3D" id="1.10.10.60">
    <property type="entry name" value="Homeodomain-like"/>
    <property type="match status" value="2"/>
</dbReference>
<protein>
    <submittedName>
        <fullName evidence="5">AraC family transcriptional regulator</fullName>
    </submittedName>
</protein>
<dbReference type="InterPro" id="IPR014710">
    <property type="entry name" value="RmlC-like_jellyroll"/>
</dbReference>
<evidence type="ECO:0000256" key="1">
    <source>
        <dbReference type="ARBA" id="ARBA00023015"/>
    </source>
</evidence>
<accession>A0A420E889</accession>
<reference evidence="5 6" key="1">
    <citation type="submission" date="2018-09" db="EMBL/GenBank/DDBJ databases">
        <authorList>
            <person name="Wang Z."/>
        </authorList>
    </citation>
    <scope>NUCLEOTIDE SEQUENCE [LARGE SCALE GENOMIC DNA]</scope>
    <source>
        <strain evidence="5 6">ALS 81</strain>
    </source>
</reference>
<comment type="caution">
    <text evidence="5">The sequence shown here is derived from an EMBL/GenBank/DDBJ whole genome shotgun (WGS) entry which is preliminary data.</text>
</comment>
<feature type="domain" description="HTH araC/xylS-type" evidence="4">
    <location>
        <begin position="179"/>
        <end position="277"/>
    </location>
</feature>
<keyword evidence="6" id="KW-1185">Reference proteome</keyword>
<dbReference type="OrthoDB" id="5949386at2"/>
<evidence type="ECO:0000256" key="3">
    <source>
        <dbReference type="ARBA" id="ARBA00023163"/>
    </source>
</evidence>
<dbReference type="InterPro" id="IPR011051">
    <property type="entry name" value="RmlC_Cupin_sf"/>
</dbReference>
<organism evidence="5 6">
    <name type="scientific">Alginatibacterium sediminis</name>
    <dbReference type="NCBI Taxonomy" id="2164068"/>
    <lineage>
        <taxon>Bacteria</taxon>
        <taxon>Pseudomonadati</taxon>
        <taxon>Pseudomonadota</taxon>
        <taxon>Gammaproteobacteria</taxon>
        <taxon>Alteromonadales</taxon>
        <taxon>Alteromonadaceae</taxon>
        <taxon>Alginatibacterium</taxon>
    </lineage>
</organism>
<proteinExistence type="predicted"/>